<dbReference type="Proteomes" id="UP000092993">
    <property type="component" value="Unassembled WGS sequence"/>
</dbReference>
<evidence type="ECO:0000313" key="2">
    <source>
        <dbReference type="Proteomes" id="UP000092993"/>
    </source>
</evidence>
<dbReference type="EMBL" id="LUGG01000009">
    <property type="protein sequence ID" value="OBZ72037.1"/>
    <property type="molecule type" value="Genomic_DNA"/>
</dbReference>
<protein>
    <submittedName>
        <fullName evidence="1">Uncharacterized protein</fullName>
    </submittedName>
</protein>
<accession>A0A1C7M6A3</accession>
<proteinExistence type="predicted"/>
<gene>
    <name evidence="1" type="ORF">A0H81_07559</name>
</gene>
<reference evidence="1 2" key="1">
    <citation type="submission" date="2016-03" db="EMBL/GenBank/DDBJ databases">
        <title>Whole genome sequencing of Grifola frondosa 9006-11.</title>
        <authorList>
            <person name="Min B."/>
            <person name="Park H."/>
            <person name="Kim J.-G."/>
            <person name="Cho H."/>
            <person name="Oh Y.-L."/>
            <person name="Kong W.-S."/>
            <person name="Choi I.-G."/>
        </authorList>
    </citation>
    <scope>NUCLEOTIDE SEQUENCE [LARGE SCALE GENOMIC DNA]</scope>
    <source>
        <strain evidence="1 2">9006-11</strain>
    </source>
</reference>
<sequence length="307" mass="35025">MYRWLALASRLDVNPKNPHFVLRPVEIQPLSVTRYFSYHFECIGPDLLTTSEEILQPGHYAMFAKSIELNCDISIFTTRMPTFKDDCFSELPIFANAVLLSSIHLGSFNQSFCSANTRNGSIRQVRKRDGRCIITGTTAETLKTTWIVVPTFGGIVNQHYPAFSDKNDDSEWYNVKNGVTMRQELADLFLNNDIAIDVDDPRKLCSEKLLATIPTYISLPRNVPKELGPDLQMFRYHLKWSITVNGNAGDVMDYYDRRELSSAIDELLGEEEDEMAGPEDPMWQTEIGQIIMAWLIHTKRTTLIGDE</sequence>
<dbReference type="AlphaFoldDB" id="A0A1C7M6A3"/>
<keyword evidence="2" id="KW-1185">Reference proteome</keyword>
<organism evidence="1 2">
    <name type="scientific">Grifola frondosa</name>
    <name type="common">Maitake</name>
    <name type="synonym">Polyporus frondosus</name>
    <dbReference type="NCBI Taxonomy" id="5627"/>
    <lineage>
        <taxon>Eukaryota</taxon>
        <taxon>Fungi</taxon>
        <taxon>Dikarya</taxon>
        <taxon>Basidiomycota</taxon>
        <taxon>Agaricomycotina</taxon>
        <taxon>Agaricomycetes</taxon>
        <taxon>Polyporales</taxon>
        <taxon>Grifolaceae</taxon>
        <taxon>Grifola</taxon>
    </lineage>
</organism>
<comment type="caution">
    <text evidence="1">The sequence shown here is derived from an EMBL/GenBank/DDBJ whole genome shotgun (WGS) entry which is preliminary data.</text>
</comment>
<evidence type="ECO:0000313" key="1">
    <source>
        <dbReference type="EMBL" id="OBZ72037.1"/>
    </source>
</evidence>
<name>A0A1C7M6A3_GRIFR</name>
<dbReference type="OrthoDB" id="3263651at2759"/>